<keyword evidence="6" id="KW-0545">Nucleotide biosynthesis</keyword>
<evidence type="ECO:0000256" key="9">
    <source>
        <dbReference type="ARBA" id="ARBA00022840"/>
    </source>
</evidence>
<evidence type="ECO:0000313" key="14">
    <source>
        <dbReference type="Proteomes" id="UP000164653"/>
    </source>
</evidence>
<evidence type="ECO:0000256" key="1">
    <source>
        <dbReference type="ARBA" id="ARBA00004992"/>
    </source>
</evidence>
<comment type="pathway">
    <text evidence="1">Pyrimidine metabolism; dTTP biosynthesis.</text>
</comment>
<dbReference type="Proteomes" id="UP000164653">
    <property type="component" value="Segment"/>
</dbReference>
<evidence type="ECO:0000256" key="10">
    <source>
        <dbReference type="ARBA" id="ARBA00029962"/>
    </source>
</evidence>
<dbReference type="GO" id="GO:0004550">
    <property type="term" value="F:nucleoside diphosphate kinase activity"/>
    <property type="evidence" value="ECO:0007669"/>
    <property type="project" value="TreeGrafter"/>
</dbReference>
<dbReference type="GO" id="GO:0006235">
    <property type="term" value="P:dTTP biosynthetic process"/>
    <property type="evidence" value="ECO:0007669"/>
    <property type="project" value="UniProtKB-UniPathway"/>
</dbReference>
<dbReference type="PANTHER" id="PTHR10344">
    <property type="entry name" value="THYMIDYLATE KINASE"/>
    <property type="match status" value="1"/>
</dbReference>
<dbReference type="EMBL" id="HQ849551">
    <property type="protein sequence ID" value="AEN03741.1"/>
    <property type="molecule type" value="Genomic_DNA"/>
</dbReference>
<reference evidence="13 14" key="1">
    <citation type="journal article" date="2011" name="J. Virol.">
        <title>The genome of yoka poxvirus.</title>
        <authorList>
            <person name="Zhao G."/>
            <person name="Droit L."/>
            <person name="Tesh R.B."/>
            <person name="Popov V.L."/>
            <person name="Little N.S."/>
            <person name="Upton C."/>
            <person name="Virgin H.W."/>
            <person name="Wang D."/>
        </authorList>
    </citation>
    <scope>NUCLEOTIDE SEQUENCE [LARGE SCALE GENOMIC DNA]</scope>
    <source>
        <strain evidence="13">DakArB 4268</strain>
    </source>
</reference>
<accession>G3EI44</accession>
<dbReference type="SUPFAM" id="SSF52540">
    <property type="entry name" value="P-loop containing nucleoside triphosphate hydrolases"/>
    <property type="match status" value="1"/>
</dbReference>
<keyword evidence="14" id="KW-1185">Reference proteome</keyword>
<gene>
    <name evidence="13" type="ORF">YKV152</name>
</gene>
<dbReference type="PROSITE" id="PS01331">
    <property type="entry name" value="THYMIDYLATE_KINASE"/>
    <property type="match status" value="1"/>
</dbReference>
<dbReference type="Pfam" id="PF02223">
    <property type="entry name" value="Thymidylate_kin"/>
    <property type="match status" value="1"/>
</dbReference>
<keyword evidence="8 13" id="KW-0418">Kinase</keyword>
<dbReference type="GO" id="GO:0004798">
    <property type="term" value="F:dTMP kinase activity"/>
    <property type="evidence" value="ECO:0007669"/>
    <property type="project" value="UniProtKB-EC"/>
</dbReference>
<evidence type="ECO:0000256" key="5">
    <source>
        <dbReference type="ARBA" id="ARBA00022679"/>
    </source>
</evidence>
<evidence type="ECO:0000256" key="7">
    <source>
        <dbReference type="ARBA" id="ARBA00022741"/>
    </source>
</evidence>
<dbReference type="PANTHER" id="PTHR10344:SF1">
    <property type="entry name" value="THYMIDYLATE KINASE"/>
    <property type="match status" value="1"/>
</dbReference>
<evidence type="ECO:0000256" key="11">
    <source>
        <dbReference type="ARBA" id="ARBA00048743"/>
    </source>
</evidence>
<dbReference type="NCBIfam" id="TIGR00041">
    <property type="entry name" value="DTMP_kinase"/>
    <property type="match status" value="1"/>
</dbReference>
<comment type="similarity">
    <text evidence="2">Belongs to the thymidylate kinase family.</text>
</comment>
<evidence type="ECO:0000256" key="8">
    <source>
        <dbReference type="ARBA" id="ARBA00022777"/>
    </source>
</evidence>
<evidence type="ECO:0000256" key="3">
    <source>
        <dbReference type="ARBA" id="ARBA00012980"/>
    </source>
</evidence>
<dbReference type="InterPro" id="IPR027417">
    <property type="entry name" value="P-loop_NTPase"/>
</dbReference>
<feature type="domain" description="Thymidylate kinase-like" evidence="12">
    <location>
        <begin position="9"/>
        <end position="186"/>
    </location>
</feature>
<dbReference type="EC" id="2.7.4.9" evidence="3"/>
<evidence type="ECO:0000259" key="12">
    <source>
        <dbReference type="Pfam" id="PF02223"/>
    </source>
</evidence>
<name>G3EI44_9POXV</name>
<dbReference type="InterPro" id="IPR018094">
    <property type="entry name" value="Thymidylate_kinase"/>
</dbReference>
<keyword evidence="5" id="KW-0808">Transferase</keyword>
<dbReference type="InterPro" id="IPR039430">
    <property type="entry name" value="Thymidylate_kin-like_dom"/>
</dbReference>
<dbReference type="GeneID" id="11107287"/>
<evidence type="ECO:0000256" key="6">
    <source>
        <dbReference type="ARBA" id="ARBA00022727"/>
    </source>
</evidence>
<dbReference type="UniPathway" id="UPA00575"/>
<evidence type="ECO:0000256" key="4">
    <source>
        <dbReference type="ARBA" id="ARBA00017144"/>
    </source>
</evidence>
<protein>
    <recommendedName>
        <fullName evidence="4">Thymidylate kinase</fullName>
        <ecNumber evidence="3">2.7.4.9</ecNumber>
    </recommendedName>
    <alternativeName>
        <fullName evidence="10">dTMP kinase</fullName>
    </alternativeName>
</protein>
<sequence>MNRGAFIVIEGIDKSGKTTQCINAINDVSSINKQITYINFPQRNTISGKMINNYLTRKKTYNSHIISMLFSENRWEFSQFIKDRLKNGISVISDRYSFSGVAYSAANGFSIEVSKSYESGLPKPDMVIFLDSGTTELEKNIGEELYEEIEFQKKVLVEFKNLIKNEKDINWKVIPSDLTYDEKKQLIKNLVFECINSVDGHISELWT</sequence>
<dbReference type="GO" id="GO:0006227">
    <property type="term" value="P:dUDP biosynthetic process"/>
    <property type="evidence" value="ECO:0007669"/>
    <property type="project" value="TreeGrafter"/>
</dbReference>
<keyword evidence="9" id="KW-0067">ATP-binding</keyword>
<dbReference type="RefSeq" id="YP_004821505.1">
    <property type="nucleotide sequence ID" value="NC_015960.1"/>
</dbReference>
<dbReference type="OrthoDB" id="9060at10239"/>
<evidence type="ECO:0000313" key="13">
    <source>
        <dbReference type="EMBL" id="AEN03741.1"/>
    </source>
</evidence>
<dbReference type="GO" id="GO:0006233">
    <property type="term" value="P:dTDP biosynthetic process"/>
    <property type="evidence" value="ECO:0007669"/>
    <property type="project" value="InterPro"/>
</dbReference>
<dbReference type="Gene3D" id="3.40.50.300">
    <property type="entry name" value="P-loop containing nucleotide triphosphate hydrolases"/>
    <property type="match status" value="1"/>
</dbReference>
<dbReference type="GO" id="GO:0005524">
    <property type="term" value="F:ATP binding"/>
    <property type="evidence" value="ECO:0007669"/>
    <property type="project" value="UniProtKB-KW"/>
</dbReference>
<organism evidence="13 14">
    <name type="scientific">Yokapox virus</name>
    <dbReference type="NCBI Taxonomy" id="1076255"/>
    <lineage>
        <taxon>Viruses</taxon>
        <taxon>Varidnaviria</taxon>
        <taxon>Bamfordvirae</taxon>
        <taxon>Nucleocytoviricota</taxon>
        <taxon>Pokkesviricetes</taxon>
        <taxon>Chitovirales</taxon>
        <taxon>Poxviridae</taxon>
        <taxon>Chordopoxvirinae</taxon>
        <taxon>Centapoxvirus</taxon>
        <taxon>Centapoxvirus yokapox</taxon>
    </lineage>
</organism>
<proteinExistence type="inferred from homology"/>
<dbReference type="KEGG" id="vg:11107287"/>
<keyword evidence="7" id="KW-0547">Nucleotide-binding</keyword>
<dbReference type="InterPro" id="IPR018095">
    <property type="entry name" value="Thymidylate_kin_CS"/>
</dbReference>
<comment type="catalytic activity">
    <reaction evidence="11">
        <text>dTMP + ATP = dTDP + ADP</text>
        <dbReference type="Rhea" id="RHEA:13517"/>
        <dbReference type="ChEBI" id="CHEBI:30616"/>
        <dbReference type="ChEBI" id="CHEBI:58369"/>
        <dbReference type="ChEBI" id="CHEBI:63528"/>
        <dbReference type="ChEBI" id="CHEBI:456216"/>
        <dbReference type="EC" id="2.7.4.9"/>
    </reaction>
</comment>
<evidence type="ECO:0000256" key="2">
    <source>
        <dbReference type="ARBA" id="ARBA00009776"/>
    </source>
</evidence>